<dbReference type="EnsemblMetazoa" id="ISCW012793-RA">
    <property type="protein sequence ID" value="ISCW012793-PA"/>
    <property type="gene ID" value="ISCW012793"/>
</dbReference>
<keyword evidence="5" id="KW-1185">Reference proteome</keyword>
<dbReference type="EMBL" id="ABJB010677719">
    <property type="status" value="NOT_ANNOTATED_CDS"/>
    <property type="molecule type" value="Genomic_DNA"/>
</dbReference>
<evidence type="ECO:0000313" key="4">
    <source>
        <dbReference type="EnsemblMetazoa" id="ISCW012793-PA"/>
    </source>
</evidence>
<reference evidence="4" key="2">
    <citation type="submission" date="2020-05" db="UniProtKB">
        <authorList>
            <consortium name="EnsemblMetazoa"/>
        </authorList>
    </citation>
    <scope>IDENTIFICATION</scope>
    <source>
        <strain evidence="4">wikel</strain>
    </source>
</reference>
<keyword evidence="2" id="KW-0812">Transmembrane</keyword>
<organism>
    <name type="scientific">Ixodes scapularis</name>
    <name type="common">Black-legged tick</name>
    <name type="synonym">Deer tick</name>
    <dbReference type="NCBI Taxonomy" id="6945"/>
    <lineage>
        <taxon>Eukaryota</taxon>
        <taxon>Metazoa</taxon>
        <taxon>Ecdysozoa</taxon>
        <taxon>Arthropoda</taxon>
        <taxon>Chelicerata</taxon>
        <taxon>Arachnida</taxon>
        <taxon>Acari</taxon>
        <taxon>Parasitiformes</taxon>
        <taxon>Ixodida</taxon>
        <taxon>Ixodoidea</taxon>
        <taxon>Ixodidae</taxon>
        <taxon>Ixodinae</taxon>
        <taxon>Ixodes</taxon>
    </lineage>
</organism>
<dbReference type="Proteomes" id="UP000001555">
    <property type="component" value="Unassembled WGS sequence"/>
</dbReference>
<evidence type="ECO:0000313" key="3">
    <source>
        <dbReference type="EMBL" id="EEC17715.1"/>
    </source>
</evidence>
<keyword evidence="2" id="KW-0472">Membrane</keyword>
<gene>
    <name evidence="3" type="ORF">IscW_ISCW012793</name>
</gene>
<accession>B7QFU3</accession>
<dbReference type="EMBL" id="ABJB010362638">
    <property type="status" value="NOT_ANNOTATED_CDS"/>
    <property type="molecule type" value="Genomic_DNA"/>
</dbReference>
<evidence type="ECO:0000256" key="1">
    <source>
        <dbReference type="SAM" id="MobiDB-lite"/>
    </source>
</evidence>
<name>B7QFU3_IXOSC</name>
<keyword evidence="2" id="KW-1133">Transmembrane helix</keyword>
<reference evidence="3 5" key="1">
    <citation type="submission" date="2008-03" db="EMBL/GenBank/DDBJ databases">
        <title>Annotation of Ixodes scapularis.</title>
        <authorList>
            <consortium name="Ixodes scapularis Genome Project Consortium"/>
            <person name="Caler E."/>
            <person name="Hannick L.I."/>
            <person name="Bidwell S."/>
            <person name="Joardar V."/>
            <person name="Thiagarajan M."/>
            <person name="Amedeo P."/>
            <person name="Galinsky K.J."/>
            <person name="Schobel S."/>
            <person name="Inman J."/>
            <person name="Hostetler J."/>
            <person name="Miller J."/>
            <person name="Hammond M."/>
            <person name="Megy K."/>
            <person name="Lawson D."/>
            <person name="Kodira C."/>
            <person name="Sutton G."/>
            <person name="Meyer J."/>
            <person name="Hill C.A."/>
            <person name="Birren B."/>
            <person name="Nene V."/>
            <person name="Collins F."/>
            <person name="Alarcon-Chaidez F."/>
            <person name="Wikel S."/>
            <person name="Strausberg R."/>
        </authorList>
    </citation>
    <scope>NUCLEOTIDE SEQUENCE [LARGE SCALE GENOMIC DNA]</scope>
    <source>
        <strain evidence="5">Wikel</strain>
        <strain evidence="3">Wikel colony</strain>
    </source>
</reference>
<protein>
    <submittedName>
        <fullName evidence="3 4">Uncharacterized protein</fullName>
    </submittedName>
</protein>
<feature type="transmembrane region" description="Helical" evidence="2">
    <location>
        <begin position="28"/>
        <end position="50"/>
    </location>
</feature>
<evidence type="ECO:0000256" key="2">
    <source>
        <dbReference type="SAM" id="Phobius"/>
    </source>
</evidence>
<dbReference type="PaxDb" id="6945-B7QFU3"/>
<dbReference type="AlphaFoldDB" id="B7QFU3"/>
<dbReference type="InParanoid" id="B7QFU3"/>
<dbReference type="VEuPathDB" id="VectorBase:ISCW012793"/>
<proteinExistence type="predicted"/>
<feature type="region of interest" description="Disordered" evidence="1">
    <location>
        <begin position="109"/>
        <end position="134"/>
    </location>
</feature>
<sequence length="134" mass="14268">MLQRNSPARFSPRSETIEYGGAKPDTTLYVIFGVVSIAVIVVTVLLVVFIMGKSGKSGKAEAPKSTRFAVKGSPTGIDQEQRTVNASDITPTALRSVLHAGEARIPVLRAQPEEQYATSAGTEDISPPSARLNK</sequence>
<dbReference type="EMBL" id="DS927897">
    <property type="protein sequence ID" value="EEC17715.1"/>
    <property type="molecule type" value="Genomic_DNA"/>
</dbReference>
<dbReference type="HOGENOM" id="CLU_1898561_0_0_1"/>
<evidence type="ECO:0000313" key="5">
    <source>
        <dbReference type="Proteomes" id="UP000001555"/>
    </source>
</evidence>